<proteinExistence type="predicted"/>
<dbReference type="EMBL" id="GG657888">
    <property type="protein sequence ID" value="EEF80865.1"/>
    <property type="molecule type" value="Genomic_DNA"/>
</dbReference>
<dbReference type="RefSeq" id="WP_008290360.1">
    <property type="nucleotide sequence ID" value="NZ_GG657888.1"/>
</dbReference>
<evidence type="ECO:0000313" key="1">
    <source>
        <dbReference type="EMBL" id="EEF80865.1"/>
    </source>
</evidence>
<dbReference type="Proteomes" id="UP000004679">
    <property type="component" value="Unassembled WGS sequence"/>
</dbReference>
<reference evidence="1 2" key="1">
    <citation type="journal article" date="2011" name="J. Bacteriol.">
        <title>Draft genome sequence of the chemolithoheterotrophic, halophilic methylotroph Methylophaga thiooxydans DMS010.</title>
        <authorList>
            <person name="Boden R."/>
            <person name="Ferriera S."/>
            <person name="Johnson J."/>
            <person name="Kelly D.P."/>
            <person name="Murrell J.C."/>
            <person name="Schafer H."/>
        </authorList>
    </citation>
    <scope>NUCLEOTIDE SEQUENCE [LARGE SCALE GENOMIC DNA]</scope>
    <source>
        <strain evidence="1 2">DMS010</strain>
    </source>
</reference>
<protein>
    <submittedName>
        <fullName evidence="1">Uncharacterized protein</fullName>
    </submittedName>
</protein>
<organism evidence="1 2">
    <name type="scientific">Methylophaga thiooxydans DMS010</name>
    <dbReference type="NCBI Taxonomy" id="637616"/>
    <lineage>
        <taxon>Bacteria</taxon>
        <taxon>Pseudomonadati</taxon>
        <taxon>Pseudomonadota</taxon>
        <taxon>Gammaproteobacteria</taxon>
        <taxon>Thiotrichales</taxon>
        <taxon>Piscirickettsiaceae</taxon>
        <taxon>Methylophaga</taxon>
    </lineage>
</organism>
<accession>C0N2Z8</accession>
<name>C0N2Z8_9GAMM</name>
<evidence type="ECO:0000313" key="2">
    <source>
        <dbReference type="Proteomes" id="UP000004679"/>
    </source>
</evidence>
<gene>
    <name evidence="1" type="ORF">MDMS009_592</name>
</gene>
<dbReference type="OrthoDB" id="5683648at2"/>
<sequence>MNYKQIHQALKAKGLSWLVAGEVIGCTHQHVMNVCARRAESLRVARSISVLIEKDMQQFSGIFPAISLM</sequence>
<dbReference type="AlphaFoldDB" id="C0N2Z8"/>
<dbReference type="HOGENOM" id="CLU_2771211_0_0_6"/>
<keyword evidence="2" id="KW-1185">Reference proteome</keyword>